<dbReference type="Pfam" id="PF23899">
    <property type="entry name" value="SU10_portal"/>
    <property type="match status" value="1"/>
</dbReference>
<evidence type="ECO:0000313" key="2">
    <source>
        <dbReference type="EMBL" id="SVB89487.1"/>
    </source>
</evidence>
<organism evidence="2">
    <name type="scientific">marine metagenome</name>
    <dbReference type="NCBI Taxonomy" id="408172"/>
    <lineage>
        <taxon>unclassified sequences</taxon>
        <taxon>metagenomes</taxon>
        <taxon>ecological metagenomes</taxon>
    </lineage>
</organism>
<reference evidence="2" key="1">
    <citation type="submission" date="2018-05" db="EMBL/GenBank/DDBJ databases">
        <authorList>
            <person name="Lanie J.A."/>
            <person name="Ng W.-L."/>
            <person name="Kazmierczak K.M."/>
            <person name="Andrzejewski T.M."/>
            <person name="Davidsen T.M."/>
            <person name="Wayne K.J."/>
            <person name="Tettelin H."/>
            <person name="Glass J.I."/>
            <person name="Rusch D."/>
            <person name="Podicherti R."/>
            <person name="Tsui H.-C.T."/>
            <person name="Winkler M.E."/>
        </authorList>
    </citation>
    <scope>NUCLEOTIDE SEQUENCE</scope>
</reference>
<feature type="compositionally biased region" description="Low complexity" evidence="1">
    <location>
        <begin position="161"/>
        <end position="177"/>
    </location>
</feature>
<accession>A0A382HRA3</accession>
<gene>
    <name evidence="2" type="ORF">METZ01_LOCUS242341</name>
</gene>
<dbReference type="EMBL" id="UINC01062656">
    <property type="protein sequence ID" value="SVB89487.1"/>
    <property type="molecule type" value="Genomic_DNA"/>
</dbReference>
<evidence type="ECO:0000256" key="1">
    <source>
        <dbReference type="SAM" id="MobiDB-lite"/>
    </source>
</evidence>
<name>A0A382HRA3_9ZZZZ</name>
<dbReference type="AlphaFoldDB" id="A0A382HRA3"/>
<feature type="non-terminal residue" evidence="2">
    <location>
        <position position="1"/>
    </location>
</feature>
<dbReference type="InterPro" id="IPR056909">
    <property type="entry name" value="SU10_portal"/>
</dbReference>
<sequence>YNMSEIVEGDINTVSGVSEYARGQMPEIRRTATEASIIADAGNARAADKLAIVEIGIGHIARRVIQLMQQFMTGEQMAQVASRGESMFVPYARDDIVGEYDFSVEAGSTQPINDTIRKQQAVSLLNALAPLVGTVIDPAALAKHVLTNGFGIKDPDKFMMQQQPQQVPGEGAPQGAAPGAGPGAGQMPPGMPMPGGLQPEGAFAPSGGVPPELLAQIQGQMDVDLPFL</sequence>
<proteinExistence type="predicted"/>
<feature type="region of interest" description="Disordered" evidence="1">
    <location>
        <begin position="161"/>
        <end position="210"/>
    </location>
</feature>
<protein>
    <submittedName>
        <fullName evidence="2">Uncharacterized protein</fullName>
    </submittedName>
</protein>